<comment type="caution">
    <text evidence="1">The sequence shown here is derived from an EMBL/GenBank/DDBJ whole genome shotgun (WGS) entry which is preliminary data.</text>
</comment>
<dbReference type="Gene3D" id="3.30.70.1820">
    <property type="entry name" value="L1 transposable element, RRM domain"/>
    <property type="match status" value="1"/>
</dbReference>
<dbReference type="AlphaFoldDB" id="A0AAD7RJZ0"/>
<accession>A0AAD7RJZ0</accession>
<keyword evidence="2" id="KW-1185">Reference proteome</keyword>
<organism evidence="1 2">
    <name type="scientific">Aldrovandia affinis</name>
    <dbReference type="NCBI Taxonomy" id="143900"/>
    <lineage>
        <taxon>Eukaryota</taxon>
        <taxon>Metazoa</taxon>
        <taxon>Chordata</taxon>
        <taxon>Craniata</taxon>
        <taxon>Vertebrata</taxon>
        <taxon>Euteleostomi</taxon>
        <taxon>Actinopterygii</taxon>
        <taxon>Neopterygii</taxon>
        <taxon>Teleostei</taxon>
        <taxon>Notacanthiformes</taxon>
        <taxon>Halosauridae</taxon>
        <taxon>Aldrovandia</taxon>
    </lineage>
</organism>
<evidence type="ECO:0000313" key="2">
    <source>
        <dbReference type="Proteomes" id="UP001221898"/>
    </source>
</evidence>
<reference evidence="1" key="1">
    <citation type="journal article" date="2023" name="Science">
        <title>Genome structures resolve the early diversification of teleost fishes.</title>
        <authorList>
            <person name="Parey E."/>
            <person name="Louis A."/>
            <person name="Montfort J."/>
            <person name="Bouchez O."/>
            <person name="Roques C."/>
            <person name="Iampietro C."/>
            <person name="Lluch J."/>
            <person name="Castinel A."/>
            <person name="Donnadieu C."/>
            <person name="Desvignes T."/>
            <person name="Floi Bucao C."/>
            <person name="Jouanno E."/>
            <person name="Wen M."/>
            <person name="Mejri S."/>
            <person name="Dirks R."/>
            <person name="Jansen H."/>
            <person name="Henkel C."/>
            <person name="Chen W.J."/>
            <person name="Zahm M."/>
            <person name="Cabau C."/>
            <person name="Klopp C."/>
            <person name="Thompson A.W."/>
            <person name="Robinson-Rechavi M."/>
            <person name="Braasch I."/>
            <person name="Lecointre G."/>
            <person name="Bobe J."/>
            <person name="Postlethwait J.H."/>
            <person name="Berthelot C."/>
            <person name="Roest Crollius H."/>
            <person name="Guiguen Y."/>
        </authorList>
    </citation>
    <scope>NUCLEOTIDE SEQUENCE</scope>
    <source>
        <strain evidence="1">NC1722</strain>
    </source>
</reference>
<gene>
    <name evidence="1" type="ORF">AAFF_G00207890</name>
</gene>
<sequence length="84" mass="9546">MKPLLDIDFTGGLKIDRLHRSLARRKPDGQPPRAVLARFVRFQVRERIAEAARKMGKHADGHRIHEGDSAELQDHTVSFHGILT</sequence>
<evidence type="ECO:0000313" key="1">
    <source>
        <dbReference type="EMBL" id="KAJ8384171.1"/>
    </source>
</evidence>
<proteinExistence type="predicted"/>
<dbReference type="Proteomes" id="UP001221898">
    <property type="component" value="Unassembled WGS sequence"/>
</dbReference>
<dbReference type="EMBL" id="JAINUG010000277">
    <property type="protein sequence ID" value="KAJ8384171.1"/>
    <property type="molecule type" value="Genomic_DNA"/>
</dbReference>
<name>A0AAD7RJZ0_9TELE</name>
<protein>
    <submittedName>
        <fullName evidence="1">Uncharacterized protein</fullName>
    </submittedName>
</protein>